<dbReference type="Gene3D" id="3.40.190.10">
    <property type="entry name" value="Periplasmic binding protein-like II"/>
    <property type="match status" value="2"/>
</dbReference>
<protein>
    <submittedName>
        <fullName evidence="3">ABC transporter substrate-binding protein</fullName>
    </submittedName>
</protein>
<evidence type="ECO:0000256" key="1">
    <source>
        <dbReference type="ARBA" id="ARBA00008520"/>
    </source>
</evidence>
<evidence type="ECO:0000256" key="2">
    <source>
        <dbReference type="ARBA" id="ARBA00022448"/>
    </source>
</evidence>
<keyword evidence="4" id="KW-1185">Reference proteome</keyword>
<sequence length="406" mass="45234">MRGIWRWLAILAAVALLVTACGRGGTGAGDQQGAAGEGGGELTVIGPWAGPEMEQFLPVLQEAEKRLGVTIRYQTQRAEDLAQVLPAQFEAGTAPGDVIFMWDWWVKEHADHAVDLKDIWEPEASAFRMPAAEAEGKVVAVPYALTVKPGFWYRKSFFAEHGLEPPTTWEEFMALLQRLDRIEGIQAPVVSGDGTGWPLTDVVEHFLIAFGGPDLQRGLIEGRVAWTDPEVQAVFRDRLVPALEHFSDPMDWTQAAELWWQGEYGLYFMGNWLTGMVDEPSDLGVFPLPGTKGMVAATDYAFIPRHSPRVDKAKELLAFLIGREGMELRAKQGGKLSNRTDVPADAHPDVDRQVAELLEGVELLPDLDDAIGGDWQRTFWDQLKLLWVQPDQWQGVLERLEQERGR</sequence>
<organism evidence="3 4">
    <name type="scientific">Thermaerobacter composti</name>
    <dbReference type="NCBI Taxonomy" id="554949"/>
    <lineage>
        <taxon>Bacteria</taxon>
        <taxon>Bacillati</taxon>
        <taxon>Bacillota</taxon>
        <taxon>Clostridia</taxon>
        <taxon>Eubacteriales</taxon>
        <taxon>Clostridiales Family XVII. Incertae Sedis</taxon>
        <taxon>Thermaerobacter</taxon>
    </lineage>
</organism>
<dbReference type="PANTHER" id="PTHR43649">
    <property type="entry name" value="ARABINOSE-BINDING PROTEIN-RELATED"/>
    <property type="match status" value="1"/>
</dbReference>
<dbReference type="RefSeq" id="WP_318750533.1">
    <property type="nucleotide sequence ID" value="NZ_CP132508.1"/>
</dbReference>
<dbReference type="PANTHER" id="PTHR43649:SF29">
    <property type="entry name" value="OSMOPROTECTIVE COMPOUNDS-BINDING PROTEIN GGTB"/>
    <property type="match status" value="1"/>
</dbReference>
<gene>
    <name evidence="3" type="ORF">Q5761_10265</name>
</gene>
<dbReference type="SUPFAM" id="SSF53850">
    <property type="entry name" value="Periplasmic binding protein-like II"/>
    <property type="match status" value="1"/>
</dbReference>
<accession>A0ABZ0QMN2</accession>
<keyword evidence="2" id="KW-0813">Transport</keyword>
<dbReference type="InterPro" id="IPR006059">
    <property type="entry name" value="SBP"/>
</dbReference>
<proteinExistence type="inferred from homology"/>
<evidence type="ECO:0000313" key="3">
    <source>
        <dbReference type="EMBL" id="WPD18734.1"/>
    </source>
</evidence>
<dbReference type="InterPro" id="IPR050490">
    <property type="entry name" value="Bact_solute-bd_prot1"/>
</dbReference>
<comment type="similarity">
    <text evidence="1">Belongs to the bacterial solute-binding protein 1 family.</text>
</comment>
<name>A0ABZ0QMN2_9FIRM</name>
<dbReference type="Proteomes" id="UP001304683">
    <property type="component" value="Chromosome"/>
</dbReference>
<reference evidence="3 4" key="1">
    <citation type="submission" date="2023-08" db="EMBL/GenBank/DDBJ databases">
        <title>Genome sequence of Thermaerobacter compostii strain Ins1, a spore-forming filamentous bacterium isolated from a deep geothermal reservoir.</title>
        <authorList>
            <person name="Bregnard D."/>
            <person name="Gonzalez D."/>
            <person name="Junier P."/>
        </authorList>
    </citation>
    <scope>NUCLEOTIDE SEQUENCE [LARGE SCALE GENOMIC DNA]</scope>
    <source>
        <strain evidence="3 4">Ins1</strain>
    </source>
</reference>
<dbReference type="Pfam" id="PF01547">
    <property type="entry name" value="SBP_bac_1"/>
    <property type="match status" value="1"/>
</dbReference>
<evidence type="ECO:0000313" key="4">
    <source>
        <dbReference type="Proteomes" id="UP001304683"/>
    </source>
</evidence>
<dbReference type="EMBL" id="CP132508">
    <property type="protein sequence ID" value="WPD18734.1"/>
    <property type="molecule type" value="Genomic_DNA"/>
</dbReference>
<dbReference type="PROSITE" id="PS51257">
    <property type="entry name" value="PROKAR_LIPOPROTEIN"/>
    <property type="match status" value="1"/>
</dbReference>